<dbReference type="Gene3D" id="3.40.50.300">
    <property type="entry name" value="P-loop containing nucleotide triphosphate hydrolases"/>
    <property type="match status" value="1"/>
</dbReference>
<evidence type="ECO:0000256" key="5">
    <source>
        <dbReference type="ARBA" id="ARBA00022679"/>
    </source>
</evidence>
<keyword evidence="11" id="KW-0963">Cytoplasm</keyword>
<dbReference type="GO" id="GO:0004765">
    <property type="term" value="F:shikimate kinase activity"/>
    <property type="evidence" value="ECO:0007669"/>
    <property type="project" value="UniProtKB-UniRule"/>
</dbReference>
<sequence>MPSDQSIFLVGPMGAGKTTIGRLLSSELGMEFVDSDKYIEERCGATIPWIFDMEGEAGFRDREEQAIDQLTLRSGVVLATGGGVVMRDLNREHLSSRGVVVYLCTSVEQQIARTAKDKNRPLLQTANPAQVLRDLFKKRDPLYREVADIILQTDQRNPRWVVSELKKRIKAMES</sequence>
<comment type="subcellular location">
    <subcellularLocation>
        <location evidence="11">Cytoplasm</location>
    </subcellularLocation>
</comment>
<evidence type="ECO:0000256" key="2">
    <source>
        <dbReference type="ARBA" id="ARBA00006997"/>
    </source>
</evidence>
<comment type="function">
    <text evidence="11">Catalyzes the specific phosphorylation of the 3-hydroxyl group of shikimic acid using ATP as a cosubstrate.</text>
</comment>
<comment type="catalytic activity">
    <reaction evidence="10 11">
        <text>shikimate + ATP = 3-phosphoshikimate + ADP + H(+)</text>
        <dbReference type="Rhea" id="RHEA:13121"/>
        <dbReference type="ChEBI" id="CHEBI:15378"/>
        <dbReference type="ChEBI" id="CHEBI:30616"/>
        <dbReference type="ChEBI" id="CHEBI:36208"/>
        <dbReference type="ChEBI" id="CHEBI:145989"/>
        <dbReference type="ChEBI" id="CHEBI:456216"/>
        <dbReference type="EC" id="2.7.1.71"/>
    </reaction>
</comment>
<keyword evidence="6 11" id="KW-0547">Nucleotide-binding</keyword>
<evidence type="ECO:0000256" key="1">
    <source>
        <dbReference type="ARBA" id="ARBA00004842"/>
    </source>
</evidence>
<keyword evidence="11" id="KW-0479">Metal-binding</keyword>
<keyword evidence="7 11" id="KW-0418">Kinase</keyword>
<comment type="pathway">
    <text evidence="1 11">Metabolic intermediate biosynthesis; chorismate biosynthesis; chorismate from D-erythrose 4-phosphate and phosphoenolpyruvate: step 5/7.</text>
</comment>
<dbReference type="PROSITE" id="PS01128">
    <property type="entry name" value="SHIKIMATE_KINASE"/>
    <property type="match status" value="1"/>
</dbReference>
<keyword evidence="5 11" id="KW-0808">Transferase</keyword>
<keyword evidence="9 11" id="KW-0057">Aromatic amino acid biosynthesis</keyword>
<feature type="binding site" evidence="11">
    <location>
        <position position="60"/>
    </location>
    <ligand>
        <name>substrate</name>
    </ligand>
</feature>
<dbReference type="InterPro" id="IPR023000">
    <property type="entry name" value="Shikimate_kinase_CS"/>
</dbReference>
<dbReference type="Pfam" id="PF01202">
    <property type="entry name" value="SKI"/>
    <property type="match status" value="1"/>
</dbReference>
<evidence type="ECO:0000313" key="12">
    <source>
        <dbReference type="EMBL" id="MCY0967367.1"/>
    </source>
</evidence>
<gene>
    <name evidence="11 12" type="primary">aroK</name>
    <name evidence="12" type="ORF">OUO13_19480</name>
</gene>
<dbReference type="PRINTS" id="PR01100">
    <property type="entry name" value="SHIKIMTKNASE"/>
</dbReference>
<evidence type="ECO:0000256" key="4">
    <source>
        <dbReference type="ARBA" id="ARBA00022605"/>
    </source>
</evidence>
<evidence type="ECO:0000256" key="11">
    <source>
        <dbReference type="HAMAP-Rule" id="MF_00109"/>
    </source>
</evidence>
<dbReference type="NCBIfam" id="NF003456">
    <property type="entry name" value="PRK05057.1"/>
    <property type="match status" value="1"/>
</dbReference>
<organism evidence="12 13">
    <name type="scientific">Parathalassolituus penaei</name>
    <dbReference type="NCBI Taxonomy" id="2997323"/>
    <lineage>
        <taxon>Bacteria</taxon>
        <taxon>Pseudomonadati</taxon>
        <taxon>Pseudomonadota</taxon>
        <taxon>Gammaproteobacteria</taxon>
        <taxon>Oceanospirillales</taxon>
        <taxon>Oceanospirillaceae</taxon>
        <taxon>Parathalassolituus</taxon>
    </lineage>
</organism>
<comment type="subunit">
    <text evidence="11">Monomer.</text>
</comment>
<name>A0A9X3EGZ6_9GAMM</name>
<dbReference type="InterPro" id="IPR031322">
    <property type="entry name" value="Shikimate/glucono_kinase"/>
</dbReference>
<proteinExistence type="inferred from homology"/>
<keyword evidence="13" id="KW-1185">Reference proteome</keyword>
<dbReference type="HAMAP" id="MF_00109">
    <property type="entry name" value="Shikimate_kinase"/>
    <property type="match status" value="1"/>
</dbReference>
<comment type="similarity">
    <text evidence="2 11">Belongs to the shikimate kinase family.</text>
</comment>
<dbReference type="AlphaFoldDB" id="A0A9X3EGZ6"/>
<comment type="caution">
    <text evidence="12">The sequence shown here is derived from an EMBL/GenBank/DDBJ whole genome shotgun (WGS) entry which is preliminary data.</text>
</comment>
<feature type="binding site" evidence="11">
    <location>
        <begin position="14"/>
        <end position="19"/>
    </location>
    <ligand>
        <name>ATP</name>
        <dbReference type="ChEBI" id="CHEBI:30616"/>
    </ligand>
</feature>
<evidence type="ECO:0000256" key="10">
    <source>
        <dbReference type="ARBA" id="ARBA00048567"/>
    </source>
</evidence>
<dbReference type="GO" id="GO:0005524">
    <property type="term" value="F:ATP binding"/>
    <property type="evidence" value="ECO:0007669"/>
    <property type="project" value="UniProtKB-UniRule"/>
</dbReference>
<evidence type="ECO:0000256" key="9">
    <source>
        <dbReference type="ARBA" id="ARBA00023141"/>
    </source>
</evidence>
<dbReference type="EC" id="2.7.1.71" evidence="3 11"/>
<feature type="binding site" evidence="11">
    <location>
        <position position="82"/>
    </location>
    <ligand>
        <name>substrate</name>
    </ligand>
</feature>
<dbReference type="GO" id="GO:0005829">
    <property type="term" value="C:cytosol"/>
    <property type="evidence" value="ECO:0007669"/>
    <property type="project" value="TreeGrafter"/>
</dbReference>
<dbReference type="EMBL" id="JAPNOA010000059">
    <property type="protein sequence ID" value="MCY0967367.1"/>
    <property type="molecule type" value="Genomic_DNA"/>
</dbReference>
<dbReference type="GO" id="GO:0000287">
    <property type="term" value="F:magnesium ion binding"/>
    <property type="evidence" value="ECO:0007669"/>
    <property type="project" value="UniProtKB-UniRule"/>
</dbReference>
<dbReference type="Proteomes" id="UP001150830">
    <property type="component" value="Unassembled WGS sequence"/>
</dbReference>
<feature type="binding site" evidence="11">
    <location>
        <position position="120"/>
    </location>
    <ligand>
        <name>ATP</name>
        <dbReference type="ChEBI" id="CHEBI:30616"/>
    </ligand>
</feature>
<evidence type="ECO:0000313" key="13">
    <source>
        <dbReference type="Proteomes" id="UP001150830"/>
    </source>
</evidence>
<feature type="binding site" evidence="11">
    <location>
        <position position="156"/>
    </location>
    <ligand>
        <name>ATP</name>
        <dbReference type="ChEBI" id="CHEBI:30616"/>
    </ligand>
</feature>
<dbReference type="GO" id="GO:0009423">
    <property type="term" value="P:chorismate biosynthetic process"/>
    <property type="evidence" value="ECO:0007669"/>
    <property type="project" value="UniProtKB-UniRule"/>
</dbReference>
<dbReference type="GO" id="GO:0008652">
    <property type="term" value="P:amino acid biosynthetic process"/>
    <property type="evidence" value="ECO:0007669"/>
    <property type="project" value="UniProtKB-KW"/>
</dbReference>
<feature type="binding site" evidence="11">
    <location>
        <position position="36"/>
    </location>
    <ligand>
        <name>substrate</name>
    </ligand>
</feature>
<evidence type="ECO:0000256" key="8">
    <source>
        <dbReference type="ARBA" id="ARBA00022840"/>
    </source>
</evidence>
<feature type="binding site" evidence="11">
    <location>
        <position position="18"/>
    </location>
    <ligand>
        <name>Mg(2+)</name>
        <dbReference type="ChEBI" id="CHEBI:18420"/>
    </ligand>
</feature>
<evidence type="ECO:0000256" key="7">
    <source>
        <dbReference type="ARBA" id="ARBA00022777"/>
    </source>
</evidence>
<accession>A0A9X3EGZ6</accession>
<evidence type="ECO:0000256" key="3">
    <source>
        <dbReference type="ARBA" id="ARBA00012154"/>
    </source>
</evidence>
<reference evidence="12" key="1">
    <citation type="submission" date="2022-11" db="EMBL/GenBank/DDBJ databases">
        <title>Parathalassolutuus dongxingensis gen. nov., sp. nov., a novel member of family Oceanospirillaceae isolated from a coastal shrimp pond in Guangxi, China.</title>
        <authorList>
            <person name="Chen H."/>
        </authorList>
    </citation>
    <scope>NUCLEOTIDE SEQUENCE</scope>
    <source>
        <strain evidence="12">G-43</strain>
    </source>
</reference>
<comment type="cofactor">
    <cofactor evidence="11">
        <name>Mg(2+)</name>
        <dbReference type="ChEBI" id="CHEBI:18420"/>
    </cofactor>
    <text evidence="11">Binds 1 Mg(2+) ion per subunit.</text>
</comment>
<dbReference type="PANTHER" id="PTHR21087">
    <property type="entry name" value="SHIKIMATE KINASE"/>
    <property type="match status" value="1"/>
</dbReference>
<keyword evidence="4 11" id="KW-0028">Amino-acid biosynthesis</keyword>
<dbReference type="PANTHER" id="PTHR21087:SF16">
    <property type="entry name" value="SHIKIMATE KINASE 1, CHLOROPLASTIC"/>
    <property type="match status" value="1"/>
</dbReference>
<dbReference type="RefSeq" id="WP_283175568.1">
    <property type="nucleotide sequence ID" value="NZ_JAPNOA010000059.1"/>
</dbReference>
<keyword evidence="11" id="KW-0460">Magnesium</keyword>
<dbReference type="InterPro" id="IPR000623">
    <property type="entry name" value="Shikimate_kinase/TSH1"/>
</dbReference>
<dbReference type="InterPro" id="IPR027417">
    <property type="entry name" value="P-loop_NTPase"/>
</dbReference>
<protein>
    <recommendedName>
        <fullName evidence="3 11">Shikimate kinase</fullName>
        <shortName evidence="11">SK</shortName>
        <ecNumber evidence="3 11">2.7.1.71</ecNumber>
    </recommendedName>
</protein>
<keyword evidence="8 11" id="KW-0067">ATP-binding</keyword>
<feature type="binding site" evidence="11">
    <location>
        <position position="139"/>
    </location>
    <ligand>
        <name>substrate</name>
    </ligand>
</feature>
<dbReference type="SUPFAM" id="SSF52540">
    <property type="entry name" value="P-loop containing nucleoside triphosphate hydrolases"/>
    <property type="match status" value="1"/>
</dbReference>
<dbReference type="GO" id="GO:0009073">
    <property type="term" value="P:aromatic amino acid family biosynthetic process"/>
    <property type="evidence" value="ECO:0007669"/>
    <property type="project" value="UniProtKB-KW"/>
</dbReference>
<dbReference type="CDD" id="cd00464">
    <property type="entry name" value="SK"/>
    <property type="match status" value="1"/>
</dbReference>
<evidence type="ECO:0000256" key="6">
    <source>
        <dbReference type="ARBA" id="ARBA00022741"/>
    </source>
</evidence>